<evidence type="ECO:0000313" key="3">
    <source>
        <dbReference type="RefSeq" id="XP_052120405.1"/>
    </source>
</evidence>
<gene>
    <name evidence="3" type="primary">LOC127748901</name>
</gene>
<dbReference type="GeneID" id="127748901"/>
<dbReference type="KEGG" id="foc:127748901"/>
<name>A0A9C6TQ87_FRAOC</name>
<sequence>MAEELSLLLSGWGLPEGVISRFVADDWTITSIKIITEEEILELIPTKGPRALFCYNLNLLKNPDKSANDQNLNDSDDDDNIRDNSSRAKRRKLDSARLQSIQDEPDVNEIHKLLKKTLPGLMILGYYKANQTLDHYTRDLLCTQLLFKELEDNFNKEFTRDEWSALADEIVTLFPTESKETWYDVVHSGNKSTVQGRLRYKYYSIRRGLISSLLVTTNSQELSSNNESTSFGDLGDDTEDEAFMWLLTNSEPWDQVEIKWEETRLRRKRHLHLCEYAHVYFEKFPLLRQPLGWKLIAADGQSEQPNLEFSLRELWVEYSVFLLNLIRQDQPSFLKGRKFSSLTADQQFVFILKELPSLFKVRTLPKSKKASSRDRAWRPSRAEVLDGVCLHVTEVAQIRERFEERKLRLLKYKYSVQPVPVFLGNLGSIRQCFIVMDETRWEVSDAFEAFMGCFHIAFGLGVQFPTEAKHIWVFLQKTLFNIDTASDYKNDRGLRSFIANRLKEYNLFTRK</sequence>
<dbReference type="AlphaFoldDB" id="A0A9C6TQ87"/>
<organism evidence="2 3">
    <name type="scientific">Frankliniella occidentalis</name>
    <name type="common">Western flower thrips</name>
    <name type="synonym">Euthrips occidentalis</name>
    <dbReference type="NCBI Taxonomy" id="133901"/>
    <lineage>
        <taxon>Eukaryota</taxon>
        <taxon>Metazoa</taxon>
        <taxon>Ecdysozoa</taxon>
        <taxon>Arthropoda</taxon>
        <taxon>Hexapoda</taxon>
        <taxon>Insecta</taxon>
        <taxon>Pterygota</taxon>
        <taxon>Neoptera</taxon>
        <taxon>Paraneoptera</taxon>
        <taxon>Thysanoptera</taxon>
        <taxon>Terebrantia</taxon>
        <taxon>Thripoidea</taxon>
        <taxon>Thripidae</taxon>
        <taxon>Frankliniella</taxon>
    </lineage>
</organism>
<evidence type="ECO:0000313" key="2">
    <source>
        <dbReference type="Proteomes" id="UP000504606"/>
    </source>
</evidence>
<reference evidence="3" key="1">
    <citation type="submission" date="2025-08" db="UniProtKB">
        <authorList>
            <consortium name="RefSeq"/>
        </authorList>
    </citation>
    <scope>IDENTIFICATION</scope>
    <source>
        <tissue evidence="3">Whole organism</tissue>
    </source>
</reference>
<evidence type="ECO:0000256" key="1">
    <source>
        <dbReference type="SAM" id="MobiDB-lite"/>
    </source>
</evidence>
<dbReference type="Proteomes" id="UP000504606">
    <property type="component" value="Unplaced"/>
</dbReference>
<accession>A0A9C6TQ87</accession>
<proteinExistence type="predicted"/>
<dbReference type="OrthoDB" id="6780164at2759"/>
<feature type="region of interest" description="Disordered" evidence="1">
    <location>
        <begin position="66"/>
        <end position="95"/>
    </location>
</feature>
<dbReference type="RefSeq" id="XP_052120405.1">
    <property type="nucleotide sequence ID" value="XM_052264445.1"/>
</dbReference>
<keyword evidence="2" id="KW-1185">Reference proteome</keyword>
<protein>
    <submittedName>
        <fullName evidence="3">Uncharacterized protein LOC127748901</fullName>
    </submittedName>
</protein>